<evidence type="ECO:0000313" key="5">
    <source>
        <dbReference type="Proteomes" id="UP000189733"/>
    </source>
</evidence>
<dbReference type="PROSITE" id="PS50158">
    <property type="entry name" value="ZF_CCHC"/>
    <property type="match status" value="1"/>
</dbReference>
<accession>A0A1T4VK86</accession>
<evidence type="ECO:0000313" key="4">
    <source>
        <dbReference type="EMBL" id="SKA65305.1"/>
    </source>
</evidence>
<feature type="domain" description="CCHC-type" evidence="3">
    <location>
        <begin position="349"/>
        <end position="364"/>
    </location>
</feature>
<organism evidence="4 5">
    <name type="scientific">Desulfobaculum bizertense DSM 18034</name>
    <dbReference type="NCBI Taxonomy" id="1121442"/>
    <lineage>
        <taxon>Bacteria</taxon>
        <taxon>Pseudomonadati</taxon>
        <taxon>Thermodesulfobacteriota</taxon>
        <taxon>Desulfovibrionia</taxon>
        <taxon>Desulfovibrionales</taxon>
        <taxon>Desulfovibrionaceae</taxon>
        <taxon>Desulfobaculum</taxon>
    </lineage>
</organism>
<keyword evidence="2" id="KW-1133">Transmembrane helix</keyword>
<dbReference type="Proteomes" id="UP000189733">
    <property type="component" value="Unassembled WGS sequence"/>
</dbReference>
<dbReference type="AlphaFoldDB" id="A0A1T4VK86"/>
<evidence type="ECO:0000256" key="2">
    <source>
        <dbReference type="SAM" id="Phobius"/>
    </source>
</evidence>
<evidence type="ECO:0000256" key="1">
    <source>
        <dbReference type="SAM" id="Coils"/>
    </source>
</evidence>
<dbReference type="GO" id="GO:0008270">
    <property type="term" value="F:zinc ion binding"/>
    <property type="evidence" value="ECO:0007669"/>
    <property type="project" value="InterPro"/>
</dbReference>
<dbReference type="SUPFAM" id="SSF48452">
    <property type="entry name" value="TPR-like"/>
    <property type="match status" value="1"/>
</dbReference>
<reference evidence="4 5" key="1">
    <citation type="submission" date="2017-02" db="EMBL/GenBank/DDBJ databases">
        <authorList>
            <person name="Peterson S.W."/>
        </authorList>
    </citation>
    <scope>NUCLEOTIDE SEQUENCE [LARGE SCALE GENOMIC DNA]</scope>
    <source>
        <strain evidence="4 5">DSM 18034</strain>
    </source>
</reference>
<feature type="transmembrane region" description="Helical" evidence="2">
    <location>
        <begin position="794"/>
        <end position="816"/>
    </location>
</feature>
<evidence type="ECO:0000259" key="3">
    <source>
        <dbReference type="PROSITE" id="PS50158"/>
    </source>
</evidence>
<keyword evidence="2" id="KW-0812">Transmembrane</keyword>
<proteinExistence type="predicted"/>
<dbReference type="InterPro" id="IPR011990">
    <property type="entry name" value="TPR-like_helical_dom_sf"/>
</dbReference>
<dbReference type="Gene3D" id="1.25.40.10">
    <property type="entry name" value="Tetratricopeptide repeat domain"/>
    <property type="match status" value="1"/>
</dbReference>
<dbReference type="GO" id="GO:0003676">
    <property type="term" value="F:nucleic acid binding"/>
    <property type="evidence" value="ECO:0007669"/>
    <property type="project" value="InterPro"/>
</dbReference>
<name>A0A1T4VK86_9BACT</name>
<keyword evidence="5" id="KW-1185">Reference proteome</keyword>
<feature type="coiled-coil region" evidence="1">
    <location>
        <begin position="681"/>
        <end position="708"/>
    </location>
</feature>
<gene>
    <name evidence="4" type="ORF">SAMN02745702_00514</name>
</gene>
<sequence>MAMHTLSSLLKDQPSLHESRMSTTGFCVWIVWSGELTSAIPNTFHDFGGMRIAEEQNQALWFFFSKDVFTALARLQVWANLNDLPVFLQAMPSALQVGFQLELSLSIHSELYSQQIMEPHSFQVLIHPDLRPSIEAIPGMRLTKLEHPDVGLSAASWSELHGDARMGFSSKLGWYFVIKPLGNSHDEGFVEGWRKFFGEIENVLKRLKVRYIVQNDNLICDLDSYGTLRKWCMEILSLLHRGKGKGDVSYWPSVMAAVEKDGYQFNEELPKKIPLDWAKLAPDFPHMSYRSAFLLGKPFHIKDVNYSFERSRFSDWCYLYLPESSEEELGGSLPMSLPIGFLAGKHRECFYCGMRNHTEKDCPSRKLAELSPETIKQLSRLDVEQMNEAYHQAGDTLKEKPLEGVRALLEGKEKPSLLTKSYFESKAVCQLRFLPLVWRAQGKNMPRGLEQLSPQESSPVEQAYNSLLAGDIPGAERLAKDAALHHPRDYKSRSLLGFIALERGDIERALSYWKEAESLGATPLHISYLKFVQGRANEVIGRSDLASTFYKDAQSVAPRWNELLYRQAVCMVRMGFSEHVVGVLDDLFERDPHMFNRLLMDPEIERGYLQILSHLWTVWSTAKAKAIEGKENLEELKADLDEWFGTEHEFNRDMQRRIAALLRLDGIENFVAFCHLSNGYKLLAKKKKARVESEVQLLEKKGKRFRQQLKVINSEISWFPFPRALREFNRDFNYCVTKLNWVAQQHFQVPRNFRRSHEYFEKVEDKLKRLGHRLITLKIIRDTTLFSLILGKSFMWIEIVCLGFALAAVPAAVYFLDMSQYPWLNSLVGEQKWSLQKGAVVIFSAIALVLSTIRTALVFEKKRRALFSKDGKG</sequence>
<keyword evidence="2" id="KW-0472">Membrane</keyword>
<dbReference type="InterPro" id="IPR001878">
    <property type="entry name" value="Znf_CCHC"/>
</dbReference>
<keyword evidence="1" id="KW-0175">Coiled coil</keyword>
<dbReference type="EMBL" id="FUYA01000001">
    <property type="protein sequence ID" value="SKA65305.1"/>
    <property type="molecule type" value="Genomic_DNA"/>
</dbReference>
<feature type="transmembrane region" description="Helical" evidence="2">
    <location>
        <begin position="836"/>
        <end position="859"/>
    </location>
</feature>
<protein>
    <recommendedName>
        <fullName evidence="3">CCHC-type domain-containing protein</fullName>
    </recommendedName>
</protein>
<dbReference type="STRING" id="1121442.SAMN02745702_00514"/>